<sequence>MITIDSDPKANPIFLGGVILRFFQDSGESQKDITSLYNYVNGNVQLSFELFLYSLDWLYIIGAIDLDENGDIVYAAE</sequence>
<dbReference type="InterPro" id="IPR046897">
    <property type="entry name" value="ABC-3C_MC6"/>
</dbReference>
<dbReference type="Proteomes" id="UP000639004">
    <property type="component" value="Unassembled WGS sequence"/>
</dbReference>
<gene>
    <name evidence="1" type="ORF">JEQ07_15695</name>
</gene>
<evidence type="ECO:0000313" key="2">
    <source>
        <dbReference type="Proteomes" id="UP000639004"/>
    </source>
</evidence>
<name>A0ABS0TX46_SERPR</name>
<accession>A0ABS0TX46</accession>
<keyword evidence="2" id="KW-1185">Reference proteome</keyword>
<proteinExistence type="predicted"/>
<reference evidence="1 2" key="1">
    <citation type="submission" date="2020-12" db="EMBL/GenBank/DDBJ databases">
        <title>Enhanced detection system for hospital associated transmission using whole genome sequencing surveillance.</title>
        <authorList>
            <person name="Harrison L.H."/>
            <person name="Van Tyne D."/>
            <person name="Marsh J.W."/>
            <person name="Griffith M.P."/>
            <person name="Snyder D.J."/>
            <person name="Cooper V.S."/>
            <person name="Mustapha M."/>
        </authorList>
    </citation>
    <scope>NUCLEOTIDE SEQUENCE [LARGE SCALE GENOMIC DNA]</scope>
    <source>
        <strain evidence="1 2">SER00238</strain>
    </source>
</reference>
<dbReference type="EMBL" id="JAEHSL010000012">
    <property type="protein sequence ID" value="MBI6181835.1"/>
    <property type="molecule type" value="Genomic_DNA"/>
</dbReference>
<comment type="caution">
    <text evidence="1">The sequence shown here is derived from an EMBL/GenBank/DDBJ whole genome shotgun (WGS) entry which is preliminary data.</text>
</comment>
<evidence type="ECO:0000313" key="1">
    <source>
        <dbReference type="EMBL" id="MBI6181835.1"/>
    </source>
</evidence>
<protein>
    <submittedName>
        <fullName evidence="1">Uncharacterized protein</fullName>
    </submittedName>
</protein>
<dbReference type="Pfam" id="PF20293">
    <property type="entry name" value="MC6"/>
    <property type="match status" value="1"/>
</dbReference>
<dbReference type="RefSeq" id="WP_198642357.1">
    <property type="nucleotide sequence ID" value="NZ_CBCPIP010000031.1"/>
</dbReference>
<organism evidence="1 2">
    <name type="scientific">Serratia proteamaculans</name>
    <dbReference type="NCBI Taxonomy" id="28151"/>
    <lineage>
        <taxon>Bacteria</taxon>
        <taxon>Pseudomonadati</taxon>
        <taxon>Pseudomonadota</taxon>
        <taxon>Gammaproteobacteria</taxon>
        <taxon>Enterobacterales</taxon>
        <taxon>Yersiniaceae</taxon>
        <taxon>Serratia</taxon>
    </lineage>
</organism>